<sequence length="274" mass="30273">MKVACAQFAHSGDREGSRDRAIEWMARAADEGADVIVFPELAFDFFFPQVRADARYFDWAEPIPGPTTKRFQEAAARHGLVTVINVFERAGPGRYYDASPVIDADGRLVGVSRMLHIAEEPGYNEKFYYWPGDTGWPVHLTSAGPIGVAICYDRHYPEHFRALALGGAELVVVPTATSTSEQAFRDIWELEIRAAAVANQIFVAVANRAGQDGELQFFGASFVAGPGGEVVARADGDGEQLLVAPVDRDRIEEVRRHVPFLRDLRYDLYGSAPR</sequence>
<reference evidence="3 4" key="1">
    <citation type="submission" date="2020-01" db="EMBL/GenBank/DDBJ databases">
        <title>Genomes assembled from Gulf of Kutch pelagic sediment metagenomes.</title>
        <authorList>
            <person name="Chandrashekar M."/>
            <person name="Mahajan M.S."/>
            <person name="Dave K.J."/>
            <person name="Vatsa P."/>
            <person name="Nathani N.M."/>
        </authorList>
    </citation>
    <scope>NUCLEOTIDE SEQUENCE [LARGE SCALE GENOMIC DNA]</scope>
    <source>
        <strain evidence="3">KS3-K002</strain>
    </source>
</reference>
<accession>A0AAE4Z9C1</accession>
<protein>
    <submittedName>
        <fullName evidence="3">Carbon-nitrogen hydrolase family protein</fullName>
    </submittedName>
</protein>
<dbReference type="AlphaFoldDB" id="A0AAE4Z9C1"/>
<dbReference type="InterPro" id="IPR003010">
    <property type="entry name" value="C-N_Hydrolase"/>
</dbReference>
<dbReference type="PANTHER" id="PTHR43674:SF2">
    <property type="entry name" value="BETA-UREIDOPROPIONASE"/>
    <property type="match status" value="1"/>
</dbReference>
<dbReference type="Gene3D" id="3.60.110.10">
    <property type="entry name" value="Carbon-nitrogen hydrolase"/>
    <property type="match status" value="1"/>
</dbReference>
<organism evidence="3 4">
    <name type="scientific">Candidatus Kutchimonas denitrificans</name>
    <dbReference type="NCBI Taxonomy" id="3056748"/>
    <lineage>
        <taxon>Bacteria</taxon>
        <taxon>Pseudomonadati</taxon>
        <taxon>Gemmatimonadota</taxon>
        <taxon>Gemmatimonadia</taxon>
        <taxon>Candidatus Palauibacterales</taxon>
        <taxon>Candidatus Palauibacteraceae</taxon>
        <taxon>Candidatus Kutchimonas</taxon>
    </lineage>
</organism>
<evidence type="ECO:0000256" key="1">
    <source>
        <dbReference type="ARBA" id="ARBA00022801"/>
    </source>
</evidence>
<dbReference type="PANTHER" id="PTHR43674">
    <property type="entry name" value="NITRILASE C965.09-RELATED"/>
    <property type="match status" value="1"/>
</dbReference>
<gene>
    <name evidence="3" type="ORF">GWO12_13190</name>
</gene>
<evidence type="ECO:0000313" key="3">
    <source>
        <dbReference type="EMBL" id="NIR76043.1"/>
    </source>
</evidence>
<evidence type="ECO:0000259" key="2">
    <source>
        <dbReference type="PROSITE" id="PS50263"/>
    </source>
</evidence>
<dbReference type="GO" id="GO:0016811">
    <property type="term" value="F:hydrolase activity, acting on carbon-nitrogen (but not peptide) bonds, in linear amides"/>
    <property type="evidence" value="ECO:0007669"/>
    <property type="project" value="TreeGrafter"/>
</dbReference>
<keyword evidence="1 3" id="KW-0378">Hydrolase</keyword>
<dbReference type="InterPro" id="IPR050345">
    <property type="entry name" value="Aliph_Amidase/BUP"/>
</dbReference>
<dbReference type="Pfam" id="PF00795">
    <property type="entry name" value="CN_hydrolase"/>
    <property type="match status" value="1"/>
</dbReference>
<dbReference type="PROSITE" id="PS50263">
    <property type="entry name" value="CN_HYDROLASE"/>
    <property type="match status" value="1"/>
</dbReference>
<proteinExistence type="predicted"/>
<dbReference type="SUPFAM" id="SSF56317">
    <property type="entry name" value="Carbon-nitrogen hydrolase"/>
    <property type="match status" value="1"/>
</dbReference>
<name>A0AAE4Z9C1_9BACT</name>
<dbReference type="Proteomes" id="UP000702544">
    <property type="component" value="Unassembled WGS sequence"/>
</dbReference>
<dbReference type="EMBL" id="JAACAK010000112">
    <property type="protein sequence ID" value="NIR76043.1"/>
    <property type="molecule type" value="Genomic_DNA"/>
</dbReference>
<feature type="domain" description="CN hydrolase" evidence="2">
    <location>
        <begin position="1"/>
        <end position="248"/>
    </location>
</feature>
<evidence type="ECO:0000313" key="4">
    <source>
        <dbReference type="Proteomes" id="UP000702544"/>
    </source>
</evidence>
<dbReference type="InterPro" id="IPR036526">
    <property type="entry name" value="C-N_Hydrolase_sf"/>
</dbReference>
<comment type="caution">
    <text evidence="3">The sequence shown here is derived from an EMBL/GenBank/DDBJ whole genome shotgun (WGS) entry which is preliminary data.</text>
</comment>